<feature type="region of interest" description="Disordered" evidence="10">
    <location>
        <begin position="165"/>
        <end position="225"/>
    </location>
</feature>
<dbReference type="GeneID" id="100906945"/>
<dbReference type="AlphaFoldDB" id="A0AAJ7P9U6"/>
<feature type="compositionally biased region" description="Low complexity" evidence="10">
    <location>
        <begin position="179"/>
        <end position="195"/>
    </location>
</feature>
<dbReference type="RefSeq" id="XP_018495430.1">
    <property type="nucleotide sequence ID" value="XM_018639914.1"/>
</dbReference>
<dbReference type="SUPFAM" id="SSF90229">
    <property type="entry name" value="CCCH zinc finger"/>
    <property type="match status" value="1"/>
</dbReference>
<evidence type="ECO:0000256" key="3">
    <source>
        <dbReference type="ARBA" id="ARBA00022771"/>
    </source>
</evidence>
<comment type="subcellular location">
    <subcellularLocation>
        <location evidence="1">Nucleus membrane</location>
        <topology evidence="1">Peripheral membrane protein</topology>
        <orientation evidence="1">Cytoplasmic side</orientation>
    </subcellularLocation>
</comment>
<evidence type="ECO:0000256" key="5">
    <source>
        <dbReference type="ARBA" id="ARBA00023242"/>
    </source>
</evidence>
<feature type="zinc finger region" description="C3H1-type" evidence="9">
    <location>
        <begin position="1"/>
        <end position="25"/>
    </location>
</feature>
<comment type="function">
    <text evidence="6">Required for the export of mRNAs containing poly(A) tails from the nucleus into the cytoplasm.</text>
</comment>
<evidence type="ECO:0000313" key="13">
    <source>
        <dbReference type="RefSeq" id="XP_018495430.1"/>
    </source>
</evidence>
<evidence type="ECO:0000256" key="4">
    <source>
        <dbReference type="ARBA" id="ARBA00022833"/>
    </source>
</evidence>
<dbReference type="InterPro" id="IPR051767">
    <property type="entry name" value="Nucleoporin_NUP42"/>
</dbReference>
<evidence type="ECO:0000256" key="6">
    <source>
        <dbReference type="ARBA" id="ARBA00037262"/>
    </source>
</evidence>
<dbReference type="Gene3D" id="4.10.1000.10">
    <property type="entry name" value="Zinc finger, CCCH-type"/>
    <property type="match status" value="1"/>
</dbReference>
<evidence type="ECO:0000313" key="12">
    <source>
        <dbReference type="Proteomes" id="UP000694867"/>
    </source>
</evidence>
<evidence type="ECO:0000256" key="8">
    <source>
        <dbReference type="ARBA" id="ARBA00042384"/>
    </source>
</evidence>
<organism evidence="12 13">
    <name type="scientific">Galendromus occidentalis</name>
    <name type="common">western predatory mite</name>
    <dbReference type="NCBI Taxonomy" id="34638"/>
    <lineage>
        <taxon>Eukaryota</taxon>
        <taxon>Metazoa</taxon>
        <taxon>Ecdysozoa</taxon>
        <taxon>Arthropoda</taxon>
        <taxon>Chelicerata</taxon>
        <taxon>Arachnida</taxon>
        <taxon>Acari</taxon>
        <taxon>Parasitiformes</taxon>
        <taxon>Mesostigmata</taxon>
        <taxon>Gamasina</taxon>
        <taxon>Phytoseioidea</taxon>
        <taxon>Phytoseiidae</taxon>
        <taxon>Typhlodrominae</taxon>
        <taxon>Galendromus</taxon>
    </lineage>
</organism>
<sequence length="401" mass="43872">MTVCRYYRNGYCRNGFSCRFEHTSPREPLLNAPTYHPEYSTGYGPRANNVGPRQSWQAQEHQYHHQQSFFQQQQPSVVDQIIADIALMLRGKQYLYSCIPGRQPHLNCKNLSDLSPEEIRVKFLEFQATNNVERFMSEMSAHRLFVEGILHQISRNPSMLDDVQPPLARPMFHTPPNEPSLAASPQSSSFSAPLFGATSATSPSGNNAGSIFEASPPPSHQIHQPASGMDVAQDAVKPRMLFGKSVQNDGGLFDTNRAAQSLFAQAPQIAPTGFQMNAPPQAAQQIMNQQVGFPVSSTPPIIQSVSGSPALLPFGASDPPKQITAPPSHQSAGDDGVYTQLMDMSPEDLAAFQNRAFTIAGIPLLPPAREHYQKSLGCQIGLCMKPAVAGTIQSMQKEEAN</sequence>
<keyword evidence="4 9" id="KW-0862">Zinc</keyword>
<keyword evidence="3 9" id="KW-0863">Zinc-finger</keyword>
<dbReference type="InterPro" id="IPR036855">
    <property type="entry name" value="Znf_CCCH_sf"/>
</dbReference>
<name>A0AAJ7P9U6_9ACAR</name>
<evidence type="ECO:0000256" key="2">
    <source>
        <dbReference type="ARBA" id="ARBA00022723"/>
    </source>
</evidence>
<evidence type="ECO:0000259" key="11">
    <source>
        <dbReference type="PROSITE" id="PS50103"/>
    </source>
</evidence>
<evidence type="ECO:0000256" key="10">
    <source>
        <dbReference type="SAM" id="MobiDB-lite"/>
    </source>
</evidence>
<proteinExistence type="predicted"/>
<dbReference type="KEGG" id="goe:100906945"/>
<accession>A0AAJ7P9U6</accession>
<dbReference type="GO" id="GO:0008270">
    <property type="term" value="F:zinc ion binding"/>
    <property type="evidence" value="ECO:0007669"/>
    <property type="project" value="UniProtKB-KW"/>
</dbReference>
<protein>
    <recommendedName>
        <fullName evidence="7">Nucleoporin NUP42</fullName>
    </recommendedName>
    <alternativeName>
        <fullName evidence="8">Nucleoporin-like protein 2</fullName>
    </alternativeName>
</protein>
<gene>
    <name evidence="13" type="primary">LOC100906945</name>
</gene>
<dbReference type="InterPro" id="IPR000571">
    <property type="entry name" value="Znf_CCCH"/>
</dbReference>
<dbReference type="PANTHER" id="PTHR46527">
    <property type="entry name" value="NUCLEOPORIN-LIKE PROTEIN 2"/>
    <property type="match status" value="1"/>
</dbReference>
<feature type="compositionally biased region" description="Polar residues" evidence="10">
    <location>
        <begin position="198"/>
        <end position="209"/>
    </location>
</feature>
<evidence type="ECO:0000256" key="1">
    <source>
        <dbReference type="ARBA" id="ARBA00004335"/>
    </source>
</evidence>
<feature type="domain" description="C3H1-type" evidence="11">
    <location>
        <begin position="1"/>
        <end position="25"/>
    </location>
</feature>
<keyword evidence="5" id="KW-0539">Nucleus</keyword>
<reference evidence="13" key="1">
    <citation type="submission" date="2025-08" db="UniProtKB">
        <authorList>
            <consortium name="RefSeq"/>
        </authorList>
    </citation>
    <scope>IDENTIFICATION</scope>
</reference>
<keyword evidence="12" id="KW-1185">Reference proteome</keyword>
<dbReference type="PROSITE" id="PS50103">
    <property type="entry name" value="ZF_C3H1"/>
    <property type="match status" value="1"/>
</dbReference>
<evidence type="ECO:0000256" key="7">
    <source>
        <dbReference type="ARBA" id="ARBA00039886"/>
    </source>
</evidence>
<dbReference type="PANTHER" id="PTHR46527:SF1">
    <property type="entry name" value="NUCLEOPORIN NUP42"/>
    <property type="match status" value="1"/>
</dbReference>
<dbReference type="Proteomes" id="UP000694867">
    <property type="component" value="Unplaced"/>
</dbReference>
<dbReference type="GO" id="GO:0031965">
    <property type="term" value="C:nuclear membrane"/>
    <property type="evidence" value="ECO:0007669"/>
    <property type="project" value="UniProtKB-SubCell"/>
</dbReference>
<evidence type="ECO:0000256" key="9">
    <source>
        <dbReference type="PROSITE-ProRule" id="PRU00723"/>
    </source>
</evidence>
<keyword evidence="2 9" id="KW-0479">Metal-binding</keyword>